<dbReference type="OrthoDB" id="1719420at2759"/>
<dbReference type="InterPro" id="IPR045036">
    <property type="entry name" value="Spartin-like"/>
</dbReference>
<dbReference type="InterPro" id="IPR009686">
    <property type="entry name" value="Senescence/spartin_C"/>
</dbReference>
<dbReference type="GO" id="GO:0005886">
    <property type="term" value="C:plasma membrane"/>
    <property type="evidence" value="ECO:0007669"/>
    <property type="project" value="TreeGrafter"/>
</dbReference>
<dbReference type="Proteomes" id="UP000663760">
    <property type="component" value="Chromosome 9"/>
</dbReference>
<dbReference type="EMBL" id="LR746272">
    <property type="protein sequence ID" value="CAA7402820.1"/>
    <property type="molecule type" value="Genomic_DNA"/>
</dbReference>
<evidence type="ECO:0000313" key="5">
    <source>
        <dbReference type="Proteomes" id="UP000663760"/>
    </source>
</evidence>
<accession>A0A7I8J759</accession>
<proteinExistence type="predicted"/>
<feature type="region of interest" description="Disordered" evidence="1">
    <location>
        <begin position="334"/>
        <end position="353"/>
    </location>
</feature>
<dbReference type="PANTHER" id="PTHR21068:SF36">
    <property type="entry name" value="SENESCENCE_DEHYDRATION-ASSOCIATED PROTEIN-LIKE PROTEIN"/>
    <property type="match status" value="1"/>
</dbReference>
<gene>
    <name evidence="3" type="ORF">SI7747_09012446</name>
    <name evidence="4" type="ORF">SI8410_09013498</name>
</gene>
<dbReference type="AlphaFoldDB" id="A0A7I8J759"/>
<keyword evidence="5" id="KW-1185">Reference proteome</keyword>
<feature type="domain" description="Senescence" evidence="2">
    <location>
        <begin position="152"/>
        <end position="333"/>
    </location>
</feature>
<dbReference type="EMBL" id="LR743596">
    <property type="protein sequence ID" value="CAA2626759.1"/>
    <property type="molecule type" value="Genomic_DNA"/>
</dbReference>
<evidence type="ECO:0000259" key="2">
    <source>
        <dbReference type="Pfam" id="PF06911"/>
    </source>
</evidence>
<feature type="region of interest" description="Disordered" evidence="1">
    <location>
        <begin position="183"/>
        <end position="212"/>
    </location>
</feature>
<evidence type="ECO:0000256" key="1">
    <source>
        <dbReference type="SAM" id="MobiDB-lite"/>
    </source>
</evidence>
<dbReference type="Pfam" id="PF06911">
    <property type="entry name" value="Senescence"/>
    <property type="match status" value="1"/>
</dbReference>
<evidence type="ECO:0000313" key="4">
    <source>
        <dbReference type="EMBL" id="CAA7402820.1"/>
    </source>
</evidence>
<evidence type="ECO:0000313" key="3">
    <source>
        <dbReference type="EMBL" id="CAA2626759.1"/>
    </source>
</evidence>
<reference evidence="3" key="1">
    <citation type="submission" date="2019-12" db="EMBL/GenBank/DDBJ databases">
        <authorList>
            <person name="Scholz U."/>
            <person name="Mascher M."/>
            <person name="Fiebig A."/>
        </authorList>
    </citation>
    <scope>NUCLEOTIDE SEQUENCE</scope>
</reference>
<dbReference type="PANTHER" id="PTHR21068">
    <property type="entry name" value="SPARTIN"/>
    <property type="match status" value="1"/>
</dbReference>
<sequence length="353" mass="37788">MRCCRPETSSPPRAGHREEVILRVTGASVHLMEEDGAVDLARGDLIVLRVFDGAVLLAVIVRINADIQWPLTRDEPVVKLDELHYLFSLPEKGGGFLNYGVSFSGAGDRLKPLDSFLEENACFSVSPRPSSPPGEDYWSSLKVDDYNGLLAKTIAAGTGQIVKGIFKCSDVYANQVQRGAKLIQSRSRSGVTSGGTTRTTADRKHSSVNRSIRSVRRLSEMTEKMSRSLLDGVLSVTGSLATPVFRSRAGKSALATVPGEALLATLDAVNKVLDAVEAAERKTIAATGRTVAGVVSQRFGENAGEATEDVFATVGHAVGTAWNIFKIRQAIGPSSSTSSSILKSAVRRKRSSR</sequence>
<feature type="compositionally biased region" description="Low complexity" evidence="1">
    <location>
        <begin position="185"/>
        <end position="199"/>
    </location>
</feature>
<name>A0A7I8J759_SPIIN</name>
<protein>
    <recommendedName>
        <fullName evidence="2">Senescence domain-containing protein</fullName>
    </recommendedName>
</protein>
<organism evidence="3">
    <name type="scientific">Spirodela intermedia</name>
    <name type="common">Intermediate duckweed</name>
    <dbReference type="NCBI Taxonomy" id="51605"/>
    <lineage>
        <taxon>Eukaryota</taxon>
        <taxon>Viridiplantae</taxon>
        <taxon>Streptophyta</taxon>
        <taxon>Embryophyta</taxon>
        <taxon>Tracheophyta</taxon>
        <taxon>Spermatophyta</taxon>
        <taxon>Magnoliopsida</taxon>
        <taxon>Liliopsida</taxon>
        <taxon>Araceae</taxon>
        <taxon>Lemnoideae</taxon>
        <taxon>Spirodela</taxon>
    </lineage>
</organism>